<dbReference type="Gene3D" id="3.90.550.50">
    <property type="match status" value="1"/>
</dbReference>
<reference evidence="3" key="1">
    <citation type="submission" date="2025-08" db="UniProtKB">
        <authorList>
            <consortium name="RefSeq"/>
        </authorList>
    </citation>
    <scope>IDENTIFICATION</scope>
</reference>
<dbReference type="STRING" id="4432.A0A1U7YTE7"/>
<dbReference type="eggNOG" id="KOG2246">
    <property type="taxonomic scope" value="Eukaryota"/>
</dbReference>
<keyword evidence="1" id="KW-1133">Transmembrane helix</keyword>
<protein>
    <submittedName>
        <fullName evidence="3">Uncharacterized protein LOC104585698</fullName>
    </submittedName>
</protein>
<dbReference type="FunCoup" id="A0A1U7YTE7">
    <property type="interactions" value="389"/>
</dbReference>
<keyword evidence="1" id="KW-0812">Transmembrane</keyword>
<dbReference type="FunFam" id="3.90.550.50:FF:000030">
    <property type="entry name" value="Fringe-related protein"/>
    <property type="match status" value="1"/>
</dbReference>
<sequence>MHRVRRNQGTMNRRLLKIPGEILTSSRLKDLLLIFSSLCILYLVVSHYRISTLLQIRHTQPYPSSSSSPPTSLSHLAFAIASSSKSWPNRRHYVRLWWKPQLMRGYVFLDRKPPDSATTNTTESLPPVLISEDTSRFPYTYKGGLRSAIRVSRIVSEIVARNLSDVRWFVFGDDDTVFFPENLAKTLSKYDHNRWYYVGSSSESFEQNSRFSFEMAFGGGGFAISYPLARVLARVMDSCLMRYSHLYGSDSRIFSCLAELGVGLTHESGFHQVDIRGNLFGLLSAHPLAPIISLHHLDSVDPIFPNRSQIQALEHLFNVVNVDPARILQQTVCYDQSNSQTVSVSWGYAVQVFEGIQLLPDLILMQRTFMPWRRSLNVNLSHFMFNMRVFPKDPCKRPSIFFLGNVLTNTNVTQSNYSKDTIRSCLKKSASQNLEQIKVFSPKLELDYGQLQAPRRHCCDILPSSSEKVMKIRIRQCLDEEIISMH</sequence>
<dbReference type="InParanoid" id="A0A1U7YTE7"/>
<evidence type="ECO:0000313" key="3">
    <source>
        <dbReference type="RefSeq" id="XP_010240965.1"/>
    </source>
</evidence>
<feature type="transmembrane region" description="Helical" evidence="1">
    <location>
        <begin position="31"/>
        <end position="50"/>
    </location>
</feature>
<keyword evidence="1" id="KW-0472">Membrane</keyword>
<keyword evidence="2" id="KW-1185">Reference proteome</keyword>
<dbReference type="Proteomes" id="UP000189703">
    <property type="component" value="Unplaced"/>
</dbReference>
<organism evidence="2 3">
    <name type="scientific">Nelumbo nucifera</name>
    <name type="common">Sacred lotus</name>
    <dbReference type="NCBI Taxonomy" id="4432"/>
    <lineage>
        <taxon>Eukaryota</taxon>
        <taxon>Viridiplantae</taxon>
        <taxon>Streptophyta</taxon>
        <taxon>Embryophyta</taxon>
        <taxon>Tracheophyta</taxon>
        <taxon>Spermatophyta</taxon>
        <taxon>Magnoliopsida</taxon>
        <taxon>Proteales</taxon>
        <taxon>Nelumbonaceae</taxon>
        <taxon>Nelumbo</taxon>
    </lineage>
</organism>
<dbReference type="OMA" id="GNCRRAE"/>
<evidence type="ECO:0000313" key="2">
    <source>
        <dbReference type="Proteomes" id="UP000189703"/>
    </source>
</evidence>
<accession>A0A1U7YTE7</accession>
<gene>
    <name evidence="3" type="primary">LOC104585698</name>
</gene>
<name>A0A1U7YTE7_NELNU</name>
<dbReference type="RefSeq" id="XP_010240965.1">
    <property type="nucleotide sequence ID" value="XM_010242663.2"/>
</dbReference>
<dbReference type="InterPro" id="IPR006740">
    <property type="entry name" value="DUF604"/>
</dbReference>
<dbReference type="KEGG" id="nnu:104585698"/>
<proteinExistence type="predicted"/>
<dbReference type="AlphaFoldDB" id="A0A1U7YTE7"/>
<dbReference type="GeneID" id="104585698"/>
<dbReference type="OrthoDB" id="421979at2759"/>
<dbReference type="PANTHER" id="PTHR10811">
    <property type="entry name" value="FRINGE-RELATED"/>
    <property type="match status" value="1"/>
</dbReference>
<dbReference type="GO" id="GO:0008375">
    <property type="term" value="F:acetylglucosaminyltransferase activity"/>
    <property type="evidence" value="ECO:0000318"/>
    <property type="project" value="GO_Central"/>
</dbReference>
<evidence type="ECO:0000256" key="1">
    <source>
        <dbReference type="SAM" id="Phobius"/>
    </source>
</evidence>
<dbReference type="Pfam" id="PF04646">
    <property type="entry name" value="DUF604"/>
    <property type="match status" value="1"/>
</dbReference>